<feature type="domain" description="HTH lacI-type" evidence="4">
    <location>
        <begin position="10"/>
        <end position="64"/>
    </location>
</feature>
<evidence type="ECO:0000256" key="2">
    <source>
        <dbReference type="ARBA" id="ARBA00023125"/>
    </source>
</evidence>
<dbReference type="OrthoDB" id="9785139at2"/>
<dbReference type="InterPro" id="IPR046335">
    <property type="entry name" value="LacI/GalR-like_sensor"/>
</dbReference>
<dbReference type="Proteomes" id="UP000310458">
    <property type="component" value="Unassembled WGS sequence"/>
</dbReference>
<evidence type="ECO:0000313" key="5">
    <source>
        <dbReference type="EMBL" id="TLP99505.1"/>
    </source>
</evidence>
<dbReference type="Gene3D" id="3.40.50.2300">
    <property type="match status" value="2"/>
</dbReference>
<evidence type="ECO:0000256" key="1">
    <source>
        <dbReference type="ARBA" id="ARBA00023015"/>
    </source>
</evidence>
<evidence type="ECO:0000256" key="3">
    <source>
        <dbReference type="ARBA" id="ARBA00023163"/>
    </source>
</evidence>
<evidence type="ECO:0000259" key="4">
    <source>
        <dbReference type="PROSITE" id="PS50932"/>
    </source>
</evidence>
<dbReference type="GO" id="GO:0000976">
    <property type="term" value="F:transcription cis-regulatory region binding"/>
    <property type="evidence" value="ECO:0007669"/>
    <property type="project" value="TreeGrafter"/>
</dbReference>
<gene>
    <name evidence="5" type="ORF">FEF26_02520</name>
</gene>
<dbReference type="SUPFAM" id="SSF53822">
    <property type="entry name" value="Periplasmic binding protein-like I"/>
    <property type="match status" value="1"/>
</dbReference>
<dbReference type="PANTHER" id="PTHR30146:SF109">
    <property type="entry name" value="HTH-TYPE TRANSCRIPTIONAL REGULATOR GALS"/>
    <property type="match status" value="1"/>
</dbReference>
<dbReference type="AlphaFoldDB" id="A0A5R9BFQ4"/>
<dbReference type="PROSITE" id="PS00356">
    <property type="entry name" value="HTH_LACI_1"/>
    <property type="match status" value="1"/>
</dbReference>
<dbReference type="InterPro" id="IPR028082">
    <property type="entry name" value="Peripla_BP_I"/>
</dbReference>
<keyword evidence="1" id="KW-0805">Transcription regulation</keyword>
<keyword evidence="6" id="KW-1185">Reference proteome</keyword>
<evidence type="ECO:0000313" key="6">
    <source>
        <dbReference type="Proteomes" id="UP000310458"/>
    </source>
</evidence>
<reference evidence="5 6" key="1">
    <citation type="submission" date="2019-05" db="EMBL/GenBank/DDBJ databases">
        <title>Nesterenkonia sp. GY074 isolated from the Southern Atlantic Ocean.</title>
        <authorList>
            <person name="Zhang G."/>
        </authorList>
    </citation>
    <scope>NUCLEOTIDE SEQUENCE [LARGE SCALE GENOMIC DNA]</scope>
    <source>
        <strain evidence="5 6">GY074</strain>
    </source>
</reference>
<dbReference type="Pfam" id="PF13377">
    <property type="entry name" value="Peripla_BP_3"/>
    <property type="match status" value="1"/>
</dbReference>
<keyword evidence="2 5" id="KW-0238">DNA-binding</keyword>
<name>A0A5R9BFQ4_9MICC</name>
<organism evidence="5 6">
    <name type="scientific">Nesterenkonia salmonea</name>
    <dbReference type="NCBI Taxonomy" id="1804987"/>
    <lineage>
        <taxon>Bacteria</taxon>
        <taxon>Bacillati</taxon>
        <taxon>Actinomycetota</taxon>
        <taxon>Actinomycetes</taxon>
        <taxon>Micrococcales</taxon>
        <taxon>Micrococcaceae</taxon>
        <taxon>Nesterenkonia</taxon>
    </lineage>
</organism>
<accession>A0A5R9BFQ4</accession>
<dbReference type="Gene3D" id="1.10.260.40">
    <property type="entry name" value="lambda repressor-like DNA-binding domains"/>
    <property type="match status" value="1"/>
</dbReference>
<dbReference type="Pfam" id="PF00356">
    <property type="entry name" value="LacI"/>
    <property type="match status" value="1"/>
</dbReference>
<dbReference type="SUPFAM" id="SSF47413">
    <property type="entry name" value="lambda repressor-like DNA-binding domains"/>
    <property type="match status" value="1"/>
</dbReference>
<dbReference type="SMART" id="SM00354">
    <property type="entry name" value="HTH_LACI"/>
    <property type="match status" value="1"/>
</dbReference>
<protein>
    <submittedName>
        <fullName evidence="5">LacI family DNA-binding transcriptional regulator</fullName>
    </submittedName>
</protein>
<keyword evidence="3" id="KW-0804">Transcription</keyword>
<dbReference type="PROSITE" id="PS50932">
    <property type="entry name" value="HTH_LACI_2"/>
    <property type="match status" value="1"/>
</dbReference>
<dbReference type="EMBL" id="VAVZ01000005">
    <property type="protein sequence ID" value="TLP99505.1"/>
    <property type="molecule type" value="Genomic_DNA"/>
</dbReference>
<proteinExistence type="predicted"/>
<dbReference type="CDD" id="cd01574">
    <property type="entry name" value="PBP1_LacI"/>
    <property type="match status" value="1"/>
</dbReference>
<dbReference type="PANTHER" id="PTHR30146">
    <property type="entry name" value="LACI-RELATED TRANSCRIPTIONAL REPRESSOR"/>
    <property type="match status" value="1"/>
</dbReference>
<comment type="caution">
    <text evidence="5">The sequence shown here is derived from an EMBL/GenBank/DDBJ whole genome shotgun (WGS) entry which is preliminary data.</text>
</comment>
<dbReference type="GO" id="GO:0003700">
    <property type="term" value="F:DNA-binding transcription factor activity"/>
    <property type="evidence" value="ECO:0007669"/>
    <property type="project" value="TreeGrafter"/>
</dbReference>
<dbReference type="CDD" id="cd01392">
    <property type="entry name" value="HTH_LacI"/>
    <property type="match status" value="1"/>
</dbReference>
<dbReference type="InterPro" id="IPR010982">
    <property type="entry name" value="Lambda_DNA-bd_dom_sf"/>
</dbReference>
<sequence length="338" mass="36197">MMNQGRGRAPSMIDVAKQAGVSHQTVSRAINTPEALRSDTLERVRRAMRDLGYRRNSQARALKTRKTGLIGVVNPGDSSFGPNRTTLAIEEAARKQGFATALSVVRDARKETVDSTLDFFLGHGVEAVIVIAPVPTVADAARQLSTRMPVVIVTSGLSAAADQNVVGIDQEMGARLVVQHLLTLGHRNVAHISGPDDWYDARGRVTGWRQLLAESGLEAGAQVGSSGWTAECGFRAAQELLAHDTPDAIFVANDFMALGAIRALESRGLRVPYDVSVVGYDDVDAAAYFSPSLTTVRQPFETAGRAAMNMLLRITAEKVPGDGLIAPELVIRSSAGRR</sequence>
<dbReference type="InterPro" id="IPR000843">
    <property type="entry name" value="HTH_LacI"/>
</dbReference>